<name>A0ACB7FGM4_NIBAL</name>
<evidence type="ECO:0000313" key="1">
    <source>
        <dbReference type="EMBL" id="KAG8012216.1"/>
    </source>
</evidence>
<keyword evidence="2" id="KW-1185">Reference proteome</keyword>
<gene>
    <name evidence="1" type="primary">CCDC65.2</name>
    <name evidence="1" type="ORF">GBF38_004724</name>
</gene>
<organism evidence="1 2">
    <name type="scientific">Nibea albiflora</name>
    <name type="common">Yellow drum</name>
    <name type="synonym">Corvina albiflora</name>
    <dbReference type="NCBI Taxonomy" id="240163"/>
    <lineage>
        <taxon>Eukaryota</taxon>
        <taxon>Metazoa</taxon>
        <taxon>Chordata</taxon>
        <taxon>Craniata</taxon>
        <taxon>Vertebrata</taxon>
        <taxon>Euteleostomi</taxon>
        <taxon>Actinopterygii</taxon>
        <taxon>Neopterygii</taxon>
        <taxon>Teleostei</taxon>
        <taxon>Neoteleostei</taxon>
        <taxon>Acanthomorphata</taxon>
        <taxon>Eupercaria</taxon>
        <taxon>Sciaenidae</taxon>
        <taxon>Nibea</taxon>
    </lineage>
</organism>
<dbReference type="Proteomes" id="UP000805704">
    <property type="component" value="Chromosome 13"/>
</dbReference>
<comment type="caution">
    <text evidence="1">The sequence shown here is derived from an EMBL/GenBank/DDBJ whole genome shotgun (WGS) entry which is preliminary data.</text>
</comment>
<proteinExistence type="predicted"/>
<reference evidence="1" key="1">
    <citation type="submission" date="2020-04" db="EMBL/GenBank/DDBJ databases">
        <title>A chromosome-scale assembly and high-density genetic map of the yellow drum (Nibea albiflora) genome.</title>
        <authorList>
            <person name="Xu D."/>
            <person name="Zhang W."/>
            <person name="Chen R."/>
            <person name="Tan P."/>
            <person name="Wang L."/>
            <person name="Song H."/>
            <person name="Tian L."/>
            <person name="Zhu Q."/>
            <person name="Wang B."/>
        </authorList>
    </citation>
    <scope>NUCLEOTIDE SEQUENCE</scope>
    <source>
        <strain evidence="1">ZJHYS-2018</strain>
    </source>
</reference>
<protein>
    <submittedName>
        <fullName evidence="1">Coiled-coil domain-containing protein 65</fullName>
    </submittedName>
</protein>
<evidence type="ECO:0000313" key="2">
    <source>
        <dbReference type="Proteomes" id="UP000805704"/>
    </source>
</evidence>
<dbReference type="EMBL" id="CM024801">
    <property type="protein sequence ID" value="KAG8012216.1"/>
    <property type="molecule type" value="Genomic_DNA"/>
</dbReference>
<sequence>MLLQDSQQQEEKLEAAMSFMEDKHEAVLKDMHKLYLRSSTLYKTAYEERVSEKTGLPSPPMKEKEKEKEEPKKGPANDNFEKMMWKNMQDVQEANKDMKKMMRMHSRELNMKKLPTEDTRAQLRLERLRLAQAQKDGRKRLTNLSIQSNNAAKKLQTVIAQGERLLHVGEVCQKLERKLEKASAISFSTTEHQEEKTGPETEEPAKKVLEFPELHQLTQRLTDVVLQRDTLKIHKVELKQENEQLKLQLHEQLDDMILSNKTFSGPDAPLTVQRALTTKAANTNTPNTRSPTANTPTTTEK</sequence>
<accession>A0ACB7FGM4</accession>